<evidence type="ECO:0000256" key="6">
    <source>
        <dbReference type="ARBA" id="ARBA00022723"/>
    </source>
</evidence>
<dbReference type="NCBIfam" id="NF003672">
    <property type="entry name" value="PRK05297.1"/>
    <property type="match status" value="1"/>
</dbReference>
<evidence type="ECO:0000313" key="20">
    <source>
        <dbReference type="EMBL" id="RRJ85294.1"/>
    </source>
</evidence>
<evidence type="ECO:0000256" key="1">
    <source>
        <dbReference type="ARBA" id="ARBA00004496"/>
    </source>
</evidence>
<evidence type="ECO:0000256" key="14">
    <source>
        <dbReference type="HAMAP-Rule" id="MF_00419"/>
    </source>
</evidence>
<evidence type="ECO:0000259" key="18">
    <source>
        <dbReference type="Pfam" id="PF18076"/>
    </source>
</evidence>
<dbReference type="Proteomes" id="UP000280792">
    <property type="component" value="Unassembled WGS sequence"/>
</dbReference>
<comment type="caution">
    <text evidence="20">The sequence shown here is derived from an EMBL/GenBank/DDBJ whole genome shotgun (WGS) entry which is preliminary data.</text>
</comment>
<feature type="active site" evidence="14">
    <location>
        <position position="1267"/>
    </location>
</feature>
<evidence type="ECO:0000256" key="15">
    <source>
        <dbReference type="SAM" id="MobiDB-lite"/>
    </source>
</evidence>
<dbReference type="PANTHER" id="PTHR10099">
    <property type="entry name" value="PHOSPHORIBOSYLFORMYLGLYCINAMIDINE SYNTHASE"/>
    <property type="match status" value="1"/>
</dbReference>
<feature type="domain" description="Phosphoribosylformylglycinamidine synthase linker" evidence="17">
    <location>
        <begin position="172"/>
        <end position="220"/>
    </location>
</feature>
<dbReference type="SUPFAM" id="SSF55326">
    <property type="entry name" value="PurM N-terminal domain-like"/>
    <property type="match status" value="2"/>
</dbReference>
<comment type="similarity">
    <text evidence="3 14">In the N-terminal section; belongs to the FGAMS family.</text>
</comment>
<dbReference type="FunFam" id="3.90.650.10:FF:000002">
    <property type="entry name" value="Phosphoribosylformylglycinamidine synthase"/>
    <property type="match status" value="1"/>
</dbReference>
<evidence type="ECO:0000256" key="12">
    <source>
        <dbReference type="ARBA" id="ARBA00052585"/>
    </source>
</evidence>
<keyword evidence="6 14" id="KW-0479">Metal-binding</keyword>
<evidence type="ECO:0000256" key="13">
    <source>
        <dbReference type="ARBA" id="ARBA00057317"/>
    </source>
</evidence>
<evidence type="ECO:0000259" key="17">
    <source>
        <dbReference type="Pfam" id="PF18072"/>
    </source>
</evidence>
<feature type="region of interest" description="Disordered" evidence="15">
    <location>
        <begin position="302"/>
        <end position="330"/>
    </location>
</feature>
<keyword evidence="10 14" id="KW-0460">Magnesium</keyword>
<dbReference type="Pfam" id="PF18072">
    <property type="entry name" value="FGAR-AT_linker"/>
    <property type="match status" value="1"/>
</dbReference>
<feature type="active site" description="Nucleophile" evidence="14">
    <location>
        <position position="1140"/>
    </location>
</feature>
<reference evidence="20 21" key="2">
    <citation type="submission" date="2018-12" db="EMBL/GenBank/DDBJ databases">
        <title>Simiduia agarivorans gen. nov., sp. nov., a marine, agarolytic bacterium isolated from shallow coastal water from Keelung, Taiwan.</title>
        <authorList>
            <person name="Shieh W.Y."/>
        </authorList>
    </citation>
    <scope>NUCLEOTIDE SEQUENCE [LARGE SCALE GENOMIC DNA]</scope>
    <source>
        <strain evidence="20 21">GTF-13</strain>
    </source>
</reference>
<dbReference type="UniPathway" id="UPA00074">
    <property type="reaction ID" value="UER00128"/>
</dbReference>
<evidence type="ECO:0000256" key="9">
    <source>
        <dbReference type="ARBA" id="ARBA00022840"/>
    </source>
</evidence>
<evidence type="ECO:0000256" key="7">
    <source>
        <dbReference type="ARBA" id="ARBA00022741"/>
    </source>
</evidence>
<keyword evidence="7 14" id="KW-0547">Nucleotide-binding</keyword>
<keyword evidence="21" id="KW-1185">Reference proteome</keyword>
<evidence type="ECO:0000259" key="16">
    <source>
        <dbReference type="Pfam" id="PF02769"/>
    </source>
</evidence>
<dbReference type="Pfam" id="PF02769">
    <property type="entry name" value="AIRS_C"/>
    <property type="match status" value="2"/>
</dbReference>
<comment type="subcellular location">
    <subcellularLocation>
        <location evidence="1 14">Cytoplasm</location>
    </subcellularLocation>
</comment>
<dbReference type="SUPFAM" id="SSF82697">
    <property type="entry name" value="PurS-like"/>
    <property type="match status" value="1"/>
</dbReference>
<dbReference type="PROSITE" id="PS51273">
    <property type="entry name" value="GATASE_TYPE_1"/>
    <property type="match status" value="1"/>
</dbReference>
<dbReference type="RefSeq" id="WP_125015720.1">
    <property type="nucleotide sequence ID" value="NZ_QWEZ01000001.1"/>
</dbReference>
<keyword evidence="11 14" id="KW-0315">Glutamine amidotransferase</keyword>
<feature type="binding site" evidence="14">
    <location>
        <position position="718"/>
    </location>
    <ligand>
        <name>Mg(2+)</name>
        <dbReference type="ChEBI" id="CHEBI:18420"/>
    </ligand>
</feature>
<dbReference type="InterPro" id="IPR036676">
    <property type="entry name" value="PurM-like_C_sf"/>
</dbReference>
<dbReference type="Pfam" id="PF22689">
    <property type="entry name" value="FGAR-AT_PurM_N-like"/>
    <property type="match status" value="1"/>
</dbReference>
<dbReference type="InterPro" id="IPR029062">
    <property type="entry name" value="Class_I_gatase-like"/>
</dbReference>
<feature type="domain" description="FGAR-AT PurM N-terminal-like" evidence="19">
    <location>
        <begin position="648"/>
        <end position="807"/>
    </location>
</feature>
<evidence type="ECO:0000256" key="3">
    <source>
        <dbReference type="ARBA" id="ARBA00008608"/>
    </source>
</evidence>
<keyword evidence="5 14" id="KW-0436">Ligase</keyword>
<evidence type="ECO:0000256" key="2">
    <source>
        <dbReference type="ARBA" id="ARBA00004920"/>
    </source>
</evidence>
<dbReference type="InterPro" id="IPR055181">
    <property type="entry name" value="FGAR-AT_PurM_N-like"/>
</dbReference>
<dbReference type="InterPro" id="IPR010073">
    <property type="entry name" value="PurL_large"/>
</dbReference>
<dbReference type="InterPro" id="IPR040707">
    <property type="entry name" value="FGAR-AT_N"/>
</dbReference>
<name>A0A3P3VS72_9GAMM</name>
<evidence type="ECO:0000313" key="21">
    <source>
        <dbReference type="Proteomes" id="UP000280792"/>
    </source>
</evidence>
<sequence>MLELRGAPALSEFRANKLLTTLKALVPEVTGLYAEYLHFADLDAELSAEQARVLDQLLRYGPAMAAHEPRGQLLLVVPRPGTISPWSSKATDIARNCGLDPVLRIERGIAYYIESGQPLTAEQTQALLPALHDRMTEAVLESSAGAEALFSHAEPTPMTRVDVIGGGREALVAANSTLGLALAEDEIDYLVDNFQQMGRNPSDVELMMFAQANSEHCRHKIFNASWDIDGEAQEKSLFAMIRNTHQMHSEGVLSAYKDNASVIEGFSATRFFPNPDTRTYQASEEKVHILMKVETHNHPTAIAPFSGAATGSGGEIRDEGATGRGSKPKAGLTGFTVSNLNIPGFRQPWEGDYGKPERIVSALDIMIEGPIGGASFNNEFGRPNLCGYFRTFEEQAPGVNGVEMRGYHKPIMIAGGLGSIREDHVEKGEIPVGAKLIVLGGPAMQIGLGGGAASSMATGTSNADLDFASVQRGNPEMERRCQEVIDGCWQLGDANPIAFIHDVGAGGLSNAFPELVNDGGRGGNFELRNVPNDEPGMSPLAVWCNESQERYVIAVAPENLDRFVGLCERERCPYAVIGEATEERHLRVGDRHFDNNPVDMPLSVLLGKPPRMHRSVTRQSFTPQAFDGQGVDLAEAAERVLKLPAVASKSFLITIGDRSITGTVARDQMVGPWQVPVADCAVTATDYIGVTGEAMSMGERTPVALLDAPASGRMAIAEAITNIAAASIGKLGDIKLSANWMAAAGHPGEDENLYDTVRAVGMETCPELGICIPVGKDSMSMRTQWQDQGEAKSVTAPLSLVISAFAPVLDVRRTLTPQLRTDEGDTDLILIDLGSGQNRLGGSALAQVYKQVGATPADLDDAEDLKAFFAVIQGLNSDNKLLAYHDRADGGLFVTLAEMAFAGRAGVEVHLERLCGAENELAAVLFSEELGAVIQVRQGDTEEVLQQLTAVGLGEQSSVIGSVEATDSLSFLFAGETVLENSLEQYQRWWAETSYRIQAMRDNSDCARQEFDALADRDDPGLHAELSFDINEDIAAPYISRGVRPEIAVLREQGVNGHIEMAAAFDRAGFASVDLHMSQILSGQVDLSRFKGLVACGGFSYGDVLGAGEGWAKSILFNERGRQQFEAFFARPDSFALGVCNGCQMLSNLHALIPGTDHWPHFVRNRSEQFEARVAMVEVHKSPSILLKGMEGSRMPIAVAHGEGHAEFASAQQLALLNQQGVAALRYVDNYGQVTERYPANPNGSPEGIAGLSNLDGRVTIMMPHPERVYRALQNSWAPDSWQEDGAWLRMFRNARVWVD</sequence>
<dbReference type="SUPFAM" id="SSF56042">
    <property type="entry name" value="PurM C-terminal domain-like"/>
    <property type="match status" value="2"/>
</dbReference>
<dbReference type="CDD" id="cd02203">
    <property type="entry name" value="PurL_repeat1"/>
    <property type="match status" value="1"/>
</dbReference>
<comment type="catalytic activity">
    <reaction evidence="12 14">
        <text>N(2)-formyl-N(1)-(5-phospho-beta-D-ribosyl)glycinamide + L-glutamine + ATP + H2O = 2-formamido-N(1)-(5-O-phospho-beta-D-ribosyl)acetamidine + L-glutamate + ADP + phosphate + H(+)</text>
        <dbReference type="Rhea" id="RHEA:17129"/>
        <dbReference type="ChEBI" id="CHEBI:15377"/>
        <dbReference type="ChEBI" id="CHEBI:15378"/>
        <dbReference type="ChEBI" id="CHEBI:29985"/>
        <dbReference type="ChEBI" id="CHEBI:30616"/>
        <dbReference type="ChEBI" id="CHEBI:43474"/>
        <dbReference type="ChEBI" id="CHEBI:58359"/>
        <dbReference type="ChEBI" id="CHEBI:147286"/>
        <dbReference type="ChEBI" id="CHEBI:147287"/>
        <dbReference type="ChEBI" id="CHEBI:456216"/>
        <dbReference type="EC" id="6.3.5.3"/>
    </reaction>
</comment>
<dbReference type="GO" id="GO:0006189">
    <property type="term" value="P:'de novo' IMP biosynthetic process"/>
    <property type="evidence" value="ECO:0007669"/>
    <property type="project" value="UniProtKB-UniRule"/>
</dbReference>
<comment type="subunit">
    <text evidence="14">Monomer.</text>
</comment>
<dbReference type="Pfam" id="PF18076">
    <property type="entry name" value="FGAR-AT_N"/>
    <property type="match status" value="1"/>
</dbReference>
<dbReference type="GO" id="GO:0004642">
    <property type="term" value="F:phosphoribosylformylglycinamidine synthase activity"/>
    <property type="evidence" value="ECO:0007669"/>
    <property type="project" value="UniProtKB-UniRule"/>
</dbReference>
<dbReference type="NCBIfam" id="TIGR01735">
    <property type="entry name" value="FGAM_synt"/>
    <property type="match status" value="1"/>
</dbReference>
<feature type="binding site" evidence="14">
    <location>
        <position position="722"/>
    </location>
    <ligand>
        <name>Mg(2+)</name>
        <dbReference type="ChEBI" id="CHEBI:18420"/>
    </ligand>
</feature>
<dbReference type="InterPro" id="IPR036604">
    <property type="entry name" value="PurS-like_sf"/>
</dbReference>
<dbReference type="GO" id="GO:0005737">
    <property type="term" value="C:cytoplasm"/>
    <property type="evidence" value="ECO:0007669"/>
    <property type="project" value="UniProtKB-SubCell"/>
</dbReference>
<keyword evidence="4 14" id="KW-0963">Cytoplasm</keyword>
<dbReference type="InterPro" id="IPR010918">
    <property type="entry name" value="PurM-like_C_dom"/>
</dbReference>
<dbReference type="Gene3D" id="3.30.1330.10">
    <property type="entry name" value="PurM-like, N-terminal domain"/>
    <property type="match status" value="2"/>
</dbReference>
<dbReference type="FunFam" id="3.30.1330.10:FF:000002">
    <property type="entry name" value="Phosphoribosylformylglycinamidine synthase"/>
    <property type="match status" value="1"/>
</dbReference>
<dbReference type="InterPro" id="IPR036921">
    <property type="entry name" value="PurM-like_N_sf"/>
</dbReference>
<dbReference type="SUPFAM" id="SSF109736">
    <property type="entry name" value="FGAM synthase PurL, linker domain"/>
    <property type="match status" value="1"/>
</dbReference>
<feature type="domain" description="PurM-like C-terminal" evidence="16">
    <location>
        <begin position="432"/>
        <end position="589"/>
    </location>
</feature>
<gene>
    <name evidence="14" type="primary">purL</name>
    <name evidence="20" type="ORF">D0544_09595</name>
</gene>
<evidence type="ECO:0000256" key="11">
    <source>
        <dbReference type="ARBA" id="ARBA00022962"/>
    </source>
</evidence>
<comment type="function">
    <text evidence="13 14">Phosphoribosylformylglycinamidine synthase involved in the purines biosynthetic pathway. Catalyzes the ATP-dependent conversion of formylglycinamide ribonucleotide (FGAR) and glutamine to yield formylglycinamidine ribonucleotide (FGAM) and glutamate.</text>
</comment>
<dbReference type="GO" id="GO:0005524">
    <property type="term" value="F:ATP binding"/>
    <property type="evidence" value="ECO:0007669"/>
    <property type="project" value="UniProtKB-UniRule"/>
</dbReference>
<protein>
    <recommendedName>
        <fullName evidence="14">Phosphoribosylformylglycinamidine synthase</fullName>
        <shortName evidence="14">FGAM synthase</shortName>
        <shortName evidence="14">FGAMS</shortName>
        <ecNumber evidence="14">6.3.5.3</ecNumber>
    </recommendedName>
    <alternativeName>
        <fullName evidence="14">Formylglycinamide ribonucleotide amidotransferase</fullName>
        <shortName evidence="14">FGAR amidotransferase</shortName>
        <shortName evidence="14">FGAR-AT</shortName>
    </alternativeName>
</protein>
<dbReference type="Gene3D" id="1.10.8.750">
    <property type="entry name" value="Phosphoribosylformylglycinamidine synthase, linker domain"/>
    <property type="match status" value="1"/>
</dbReference>
<dbReference type="Gene3D" id="3.40.50.880">
    <property type="match status" value="1"/>
</dbReference>
<organism evidence="20 21">
    <name type="scientific">Aestuariirhabdus litorea</name>
    <dbReference type="NCBI Taxonomy" id="2528527"/>
    <lineage>
        <taxon>Bacteria</taxon>
        <taxon>Pseudomonadati</taxon>
        <taxon>Pseudomonadota</taxon>
        <taxon>Gammaproteobacteria</taxon>
        <taxon>Oceanospirillales</taxon>
        <taxon>Aestuariirhabdaceae</taxon>
        <taxon>Aestuariirhabdus</taxon>
    </lineage>
</organism>
<dbReference type="EC" id="6.3.5.3" evidence="14"/>
<dbReference type="CDD" id="cd01740">
    <property type="entry name" value="GATase1_FGAR_AT"/>
    <property type="match status" value="1"/>
</dbReference>
<feature type="binding site" evidence="14">
    <location>
        <begin position="307"/>
        <end position="318"/>
    </location>
    <ligand>
        <name>ATP</name>
        <dbReference type="ChEBI" id="CHEBI:30616"/>
    </ligand>
</feature>
<dbReference type="FunFam" id="3.90.650.10:FF:000005">
    <property type="entry name" value="Phosphoribosylformylglycinamidine synthase"/>
    <property type="match status" value="1"/>
</dbReference>
<dbReference type="EMBL" id="QWEZ01000001">
    <property type="protein sequence ID" value="RRJ85294.1"/>
    <property type="molecule type" value="Genomic_DNA"/>
</dbReference>
<feature type="domain" description="PurM-like C-terminal" evidence="16">
    <location>
        <begin position="833"/>
        <end position="970"/>
    </location>
</feature>
<evidence type="ECO:0000256" key="10">
    <source>
        <dbReference type="ARBA" id="ARBA00022842"/>
    </source>
</evidence>
<dbReference type="SMART" id="SM01211">
    <property type="entry name" value="GATase_5"/>
    <property type="match status" value="1"/>
</dbReference>
<evidence type="ECO:0000259" key="19">
    <source>
        <dbReference type="Pfam" id="PF22689"/>
    </source>
</evidence>
<keyword evidence="9 14" id="KW-0067">ATP-binding</keyword>
<feature type="binding site" evidence="14">
    <location>
        <position position="679"/>
    </location>
    <ligand>
        <name>Mg(2+)</name>
        <dbReference type="ChEBI" id="CHEBI:18420"/>
    </ligand>
</feature>
<feature type="binding site" evidence="14">
    <location>
        <position position="886"/>
    </location>
    <ligand>
        <name>Mg(2+)</name>
        <dbReference type="ChEBI" id="CHEBI:18420"/>
    </ligand>
</feature>
<dbReference type="FunFam" id="3.40.50.880:FF:000008">
    <property type="entry name" value="Phosphoribosylformylglycinamidine synthase"/>
    <property type="match status" value="1"/>
</dbReference>
<proteinExistence type="inferred from homology"/>
<dbReference type="GO" id="GO:0046872">
    <property type="term" value="F:metal ion binding"/>
    <property type="evidence" value="ECO:0007669"/>
    <property type="project" value="UniProtKB-KW"/>
</dbReference>
<dbReference type="CDD" id="cd02204">
    <property type="entry name" value="PurL_repeat2"/>
    <property type="match status" value="1"/>
</dbReference>
<dbReference type="PANTHER" id="PTHR10099:SF1">
    <property type="entry name" value="PHOSPHORIBOSYLFORMYLGLYCINAMIDINE SYNTHASE"/>
    <property type="match status" value="1"/>
</dbReference>
<feature type="binding site" evidence="14">
    <location>
        <position position="678"/>
    </location>
    <ligand>
        <name>ATP</name>
        <dbReference type="ChEBI" id="CHEBI:30616"/>
    </ligand>
</feature>
<comment type="pathway">
    <text evidence="2 14">Purine metabolism; IMP biosynthesis via de novo pathway; 5-amino-1-(5-phospho-D-ribosyl)imidazole from N(2)-formyl-N(1)-(5-phospho-D-ribosyl)glycinamide: step 1/2.</text>
</comment>
<evidence type="ECO:0000256" key="5">
    <source>
        <dbReference type="ARBA" id="ARBA00022598"/>
    </source>
</evidence>
<dbReference type="Pfam" id="PF13507">
    <property type="entry name" value="GATase_5"/>
    <property type="match status" value="1"/>
</dbReference>
<keyword evidence="8 14" id="KW-0658">Purine biosynthesis</keyword>
<dbReference type="Gene3D" id="3.90.650.10">
    <property type="entry name" value="PurM-like C-terminal domain"/>
    <property type="match status" value="2"/>
</dbReference>
<dbReference type="InterPro" id="IPR041609">
    <property type="entry name" value="PurL_linker"/>
</dbReference>
<accession>A0A3P3VS72</accession>
<comment type="caution">
    <text evidence="14">Lacks conserved residue(s) required for the propagation of feature annotation.</text>
</comment>
<reference evidence="20 21" key="1">
    <citation type="submission" date="2018-08" db="EMBL/GenBank/DDBJ databases">
        <authorList>
            <person name="Khan S.A."/>
        </authorList>
    </citation>
    <scope>NUCLEOTIDE SEQUENCE [LARGE SCALE GENOMIC DNA]</scope>
    <source>
        <strain evidence="20 21">GTF-13</strain>
    </source>
</reference>
<evidence type="ECO:0000256" key="8">
    <source>
        <dbReference type="ARBA" id="ARBA00022755"/>
    </source>
</evidence>
<feature type="domain" description="Phosphoribosylformylglycinamidine synthase N-terminal" evidence="18">
    <location>
        <begin position="35"/>
        <end position="150"/>
    </location>
</feature>
<feature type="active site" evidence="14">
    <location>
        <position position="1265"/>
    </location>
</feature>
<evidence type="ECO:0000256" key="4">
    <source>
        <dbReference type="ARBA" id="ARBA00022490"/>
    </source>
</evidence>
<dbReference type="SUPFAM" id="SSF52317">
    <property type="entry name" value="Class I glutamine amidotransferase-like"/>
    <property type="match status" value="1"/>
</dbReference>
<dbReference type="HAMAP" id="MF_00419">
    <property type="entry name" value="PurL_1"/>
    <property type="match status" value="1"/>
</dbReference>
<dbReference type="FunFam" id="1.10.8.750:FF:000002">
    <property type="entry name" value="Phosphoribosylformylglycinamidine synthase"/>
    <property type="match status" value="1"/>
</dbReference>
<dbReference type="FunFam" id="3.30.1330.10:FF:000005">
    <property type="entry name" value="Phosphoribosylformylglycinamidine synthase"/>
    <property type="match status" value="1"/>
</dbReference>